<feature type="transmembrane region" description="Helical" evidence="4">
    <location>
        <begin position="232"/>
        <end position="251"/>
    </location>
</feature>
<evidence type="ECO:0000256" key="4">
    <source>
        <dbReference type="SAM" id="Phobius"/>
    </source>
</evidence>
<dbReference type="PROSITE" id="PS50850">
    <property type="entry name" value="MFS"/>
    <property type="match status" value="1"/>
</dbReference>
<name>F2L9F0_BURGS</name>
<evidence type="ECO:0000256" key="1">
    <source>
        <dbReference type="ARBA" id="ARBA00022692"/>
    </source>
</evidence>
<evidence type="ECO:0000256" key="2">
    <source>
        <dbReference type="ARBA" id="ARBA00022989"/>
    </source>
</evidence>
<keyword evidence="1 4" id="KW-0812">Transmembrane</keyword>
<organism evidence="6 7">
    <name type="scientific">Burkholderia gladioli (strain BSR3)</name>
    <dbReference type="NCBI Taxonomy" id="999541"/>
    <lineage>
        <taxon>Bacteria</taxon>
        <taxon>Pseudomonadati</taxon>
        <taxon>Pseudomonadota</taxon>
        <taxon>Betaproteobacteria</taxon>
        <taxon>Burkholderiales</taxon>
        <taxon>Burkholderiaceae</taxon>
        <taxon>Burkholderia</taxon>
    </lineage>
</organism>
<dbReference type="STRING" id="999541.bgla_1g08570"/>
<gene>
    <name evidence="6" type="ordered locus">bgla_1g08570</name>
</gene>
<feature type="transmembrane region" description="Helical" evidence="4">
    <location>
        <begin position="178"/>
        <end position="197"/>
    </location>
</feature>
<evidence type="ECO:0000256" key="3">
    <source>
        <dbReference type="ARBA" id="ARBA00023136"/>
    </source>
</evidence>
<feature type="transmembrane region" description="Helical" evidence="4">
    <location>
        <begin position="147"/>
        <end position="166"/>
    </location>
</feature>
<feature type="transmembrane region" description="Helical" evidence="4">
    <location>
        <begin position="288"/>
        <end position="307"/>
    </location>
</feature>
<dbReference type="eggNOG" id="COG2814">
    <property type="taxonomic scope" value="Bacteria"/>
</dbReference>
<dbReference type="InterPro" id="IPR011701">
    <property type="entry name" value="MFS"/>
</dbReference>
<keyword evidence="2 4" id="KW-1133">Transmembrane helix</keyword>
<keyword evidence="7" id="KW-1185">Reference proteome</keyword>
<feature type="transmembrane region" description="Helical" evidence="4">
    <location>
        <begin position="88"/>
        <end position="105"/>
    </location>
</feature>
<dbReference type="Proteomes" id="UP000008316">
    <property type="component" value="Chromosome 1"/>
</dbReference>
<dbReference type="Gene3D" id="1.20.1250.20">
    <property type="entry name" value="MFS general substrate transporter like domains"/>
    <property type="match status" value="1"/>
</dbReference>
<dbReference type="SUPFAM" id="SSF103473">
    <property type="entry name" value="MFS general substrate transporter"/>
    <property type="match status" value="1"/>
</dbReference>
<feature type="transmembrane region" description="Helical" evidence="4">
    <location>
        <begin position="23"/>
        <end position="41"/>
    </location>
</feature>
<feature type="domain" description="Major facilitator superfamily (MFS) profile" evidence="5">
    <location>
        <begin position="1"/>
        <end position="404"/>
    </location>
</feature>
<dbReference type="GO" id="GO:0022857">
    <property type="term" value="F:transmembrane transporter activity"/>
    <property type="evidence" value="ECO:0007669"/>
    <property type="project" value="InterPro"/>
</dbReference>
<evidence type="ECO:0000313" key="6">
    <source>
        <dbReference type="EMBL" id="AEA59544.1"/>
    </source>
</evidence>
<keyword evidence="3 4" id="KW-0472">Membrane</keyword>
<dbReference type="KEGG" id="bgd:bgla_1g08570"/>
<dbReference type="AlphaFoldDB" id="F2L9F0"/>
<dbReference type="EMBL" id="CP002599">
    <property type="protein sequence ID" value="AEA59544.1"/>
    <property type="molecule type" value="Genomic_DNA"/>
</dbReference>
<protein>
    <submittedName>
        <fullName evidence="6">Major facilitator transporter</fullName>
    </submittedName>
</protein>
<feature type="transmembrane region" description="Helical" evidence="4">
    <location>
        <begin position="313"/>
        <end position="334"/>
    </location>
</feature>
<feature type="transmembrane region" description="Helical" evidence="4">
    <location>
        <begin position="257"/>
        <end position="276"/>
    </location>
</feature>
<evidence type="ECO:0000313" key="7">
    <source>
        <dbReference type="Proteomes" id="UP000008316"/>
    </source>
</evidence>
<dbReference type="InterPro" id="IPR020846">
    <property type="entry name" value="MFS_dom"/>
</dbReference>
<dbReference type="InterPro" id="IPR036259">
    <property type="entry name" value="MFS_trans_sf"/>
</dbReference>
<dbReference type="CDD" id="cd17324">
    <property type="entry name" value="MFS_NepI_like"/>
    <property type="match status" value="1"/>
</dbReference>
<dbReference type="HOGENOM" id="CLU_001265_23_0_4"/>
<dbReference type="RefSeq" id="WP_013696898.1">
    <property type="nucleotide sequence ID" value="NC_015381.1"/>
</dbReference>
<reference evidence="6 7" key="1">
    <citation type="journal article" date="2011" name="J. Bacteriol.">
        <title>Complete genome sequence of Burkholderia gladioli BSR3.</title>
        <authorList>
            <person name="Seo Y.S."/>
            <person name="Lim J."/>
            <person name="Choi B.S."/>
            <person name="Kim H."/>
            <person name="Goo E."/>
            <person name="Lee B."/>
            <person name="Lim J.S."/>
            <person name="Choi I.Y."/>
            <person name="Moon J.S."/>
            <person name="Kim J."/>
            <person name="Hwang I."/>
        </authorList>
    </citation>
    <scope>NUCLEOTIDE SEQUENCE [LARGE SCALE GENOMIC DNA]</scope>
    <source>
        <strain evidence="6 7">BSR3</strain>
    </source>
</reference>
<accession>F2L9F0</accession>
<proteinExistence type="predicted"/>
<feature type="transmembrane region" description="Helical" evidence="4">
    <location>
        <begin position="61"/>
        <end position="81"/>
    </location>
</feature>
<evidence type="ECO:0000259" key="5">
    <source>
        <dbReference type="PROSITE" id="PS50850"/>
    </source>
</evidence>
<dbReference type="Pfam" id="PF07690">
    <property type="entry name" value="MFS_1"/>
    <property type="match status" value="1"/>
</dbReference>
<dbReference type="PANTHER" id="PTHR42910:SF1">
    <property type="entry name" value="MAJOR FACILITATOR SUPERFAMILY (MFS) PROFILE DOMAIN-CONTAINING PROTEIN"/>
    <property type="match status" value="1"/>
</dbReference>
<feature type="transmembrane region" description="Helical" evidence="4">
    <location>
        <begin position="376"/>
        <end position="398"/>
    </location>
</feature>
<feature type="transmembrane region" description="Helical" evidence="4">
    <location>
        <begin position="111"/>
        <end position="140"/>
    </location>
</feature>
<dbReference type="PANTHER" id="PTHR42910">
    <property type="entry name" value="TRANSPORTER SCO4007-RELATED"/>
    <property type="match status" value="1"/>
</dbReference>
<sequence length="417" mass="43204">MNAILPSEAALDPRPPRSVPRSIVMLLSACCAASVANVYYAQTLLDSIAREFHISHSDVGGVITATQLGCALALMFVVPLGDLLDRKRLIAVQLVLLALACVLVATSRGPLMLLAGMAGVGLLGTAMTQGLIACAAALASEGERGQVVGAAQGGVVIGLLLARSVAGLLTDIAGWRAVYLGSGGIALVMLAVLSARLPRPTAPRPRLGYPQLLRSMLDLLLRERVLQLRGTIGLLMFAAFSIFWSALVLPLSAPPYSMSHTAIGAFGLVGALGALAAARAGRLADRGLGQAVTGIALLLLCLSWLPIAFTPHSIAALVLGIVLLDIGGQAVHVVNQSLIFRAHPEAQARLVGCYMLFYAAGSGLGSIASTATYAQAGWTGVCALGACVSLLALAFWFFSSGPPVATRRDKHMKSFRL</sequence>
<feature type="transmembrane region" description="Helical" evidence="4">
    <location>
        <begin position="346"/>
        <end position="364"/>
    </location>
</feature>